<dbReference type="InParanoid" id="A0A067Q783"/>
<dbReference type="EMBL" id="KL197717">
    <property type="protein sequence ID" value="KDQ58431.1"/>
    <property type="molecule type" value="Genomic_DNA"/>
</dbReference>
<evidence type="ECO:0008006" key="4">
    <source>
        <dbReference type="Google" id="ProtNLM"/>
    </source>
</evidence>
<keyword evidence="3" id="KW-1185">Reference proteome</keyword>
<feature type="transmembrane region" description="Helical" evidence="1">
    <location>
        <begin position="336"/>
        <end position="353"/>
    </location>
</feature>
<proteinExistence type="predicted"/>
<evidence type="ECO:0000313" key="3">
    <source>
        <dbReference type="Proteomes" id="UP000027265"/>
    </source>
</evidence>
<organism evidence="2 3">
    <name type="scientific">Jaapia argillacea MUCL 33604</name>
    <dbReference type="NCBI Taxonomy" id="933084"/>
    <lineage>
        <taxon>Eukaryota</taxon>
        <taxon>Fungi</taxon>
        <taxon>Dikarya</taxon>
        <taxon>Basidiomycota</taxon>
        <taxon>Agaricomycotina</taxon>
        <taxon>Agaricomycetes</taxon>
        <taxon>Agaricomycetidae</taxon>
        <taxon>Jaapiales</taxon>
        <taxon>Jaapiaceae</taxon>
        <taxon>Jaapia</taxon>
    </lineage>
</organism>
<dbReference type="HOGENOM" id="CLU_015091_3_2_1"/>
<evidence type="ECO:0000256" key="1">
    <source>
        <dbReference type="SAM" id="Phobius"/>
    </source>
</evidence>
<feature type="transmembrane region" description="Helical" evidence="1">
    <location>
        <begin position="447"/>
        <end position="466"/>
    </location>
</feature>
<keyword evidence="1" id="KW-1133">Transmembrane helix</keyword>
<protein>
    <recommendedName>
        <fullName evidence="4">WW domain-containing protein</fullName>
    </recommendedName>
</protein>
<accession>A0A067Q783</accession>
<keyword evidence="1" id="KW-0812">Transmembrane</keyword>
<evidence type="ECO:0000313" key="2">
    <source>
        <dbReference type="EMBL" id="KDQ58431.1"/>
    </source>
</evidence>
<feature type="transmembrane region" description="Helical" evidence="1">
    <location>
        <begin position="360"/>
        <end position="380"/>
    </location>
</feature>
<sequence length="500" mass="55647">MNTLDTKHESKAIADDRVLSLLPTTSVSTKRYVNNKLATPSSSIVPAGLFSYGGEPEPNYLPLGWSSHTNPEGRHYFVHGTRPSIVTEECLYVHETLARITYWISRVNQLLADKRIGLPDTVELFLELCEMSSSCRYYLIDHATRVEFWLEDASTDILELPQIVSTSHLKHKFEEHYWSHVEHFPMHLGGLKARIRDEIVGALVQGCTDQMTCDVAVFPYSREQCSQFLSLIGSTGSGDITDGNVIFTLARISSSIAQQKFNAHFGQEVVRYTRNESILGSPERKRSWLMAICSRILFGIPDTYVAKFEELYVDKLVHVSQWDTFISSCREEWKQLISWTFALLISQLLLLLNPSASRQLSLAGVLLCTAGLVSGASLLVRHPEPSHQPQALIENPADYFEEAWSTSFGYELLGSVFALPKALLGWVIALLVVEGLALTISLTSTSVAGGLMVAIALIALIIRAIVPGRAESPTFSSVWESLKRFCSLSRQKDTEGSCIV</sequence>
<dbReference type="OrthoDB" id="2674421at2759"/>
<reference evidence="3" key="1">
    <citation type="journal article" date="2014" name="Proc. Natl. Acad. Sci. U.S.A.">
        <title>Extensive sampling of basidiomycete genomes demonstrates inadequacy of the white-rot/brown-rot paradigm for wood decay fungi.</title>
        <authorList>
            <person name="Riley R."/>
            <person name="Salamov A.A."/>
            <person name="Brown D.W."/>
            <person name="Nagy L.G."/>
            <person name="Floudas D."/>
            <person name="Held B.W."/>
            <person name="Levasseur A."/>
            <person name="Lombard V."/>
            <person name="Morin E."/>
            <person name="Otillar R."/>
            <person name="Lindquist E.A."/>
            <person name="Sun H."/>
            <person name="LaButti K.M."/>
            <person name="Schmutz J."/>
            <person name="Jabbour D."/>
            <person name="Luo H."/>
            <person name="Baker S.E."/>
            <person name="Pisabarro A.G."/>
            <person name="Walton J.D."/>
            <person name="Blanchette R.A."/>
            <person name="Henrissat B."/>
            <person name="Martin F."/>
            <person name="Cullen D."/>
            <person name="Hibbett D.S."/>
            <person name="Grigoriev I.V."/>
        </authorList>
    </citation>
    <scope>NUCLEOTIDE SEQUENCE [LARGE SCALE GENOMIC DNA]</scope>
    <source>
        <strain evidence="3">MUCL 33604</strain>
    </source>
</reference>
<name>A0A067Q783_9AGAM</name>
<feature type="transmembrane region" description="Helical" evidence="1">
    <location>
        <begin position="423"/>
        <end position="440"/>
    </location>
</feature>
<dbReference type="Proteomes" id="UP000027265">
    <property type="component" value="Unassembled WGS sequence"/>
</dbReference>
<gene>
    <name evidence="2" type="ORF">JAAARDRAFT_34225</name>
</gene>
<dbReference type="AlphaFoldDB" id="A0A067Q783"/>
<keyword evidence="1" id="KW-0472">Membrane</keyword>